<protein>
    <submittedName>
        <fullName evidence="2">Uncharacterized protein</fullName>
    </submittedName>
</protein>
<evidence type="ECO:0000313" key="2">
    <source>
        <dbReference type="EMBL" id="TWU11739.1"/>
    </source>
</evidence>
<keyword evidence="3" id="KW-1185">Reference proteome</keyword>
<name>A0A5C6BKL2_9PLAN</name>
<evidence type="ECO:0000313" key="3">
    <source>
        <dbReference type="Proteomes" id="UP000320735"/>
    </source>
</evidence>
<sequence>MVKDSSETPRNISRFKAFFAGIGDCLPGVLVPVPIMYISLFVMETLGVNTGQMTGVFSILPLLFAWWIVPLCGIGYAVFRINHQRRVAWGTFLFGFLYGGLIPCWILLNQVFAWSF</sequence>
<keyword evidence="1" id="KW-1133">Transmembrane helix</keyword>
<evidence type="ECO:0000256" key="1">
    <source>
        <dbReference type="SAM" id="Phobius"/>
    </source>
</evidence>
<gene>
    <name evidence="2" type="ORF">CA54_05480</name>
</gene>
<organism evidence="2 3">
    <name type="scientific">Symmachiella macrocystis</name>
    <dbReference type="NCBI Taxonomy" id="2527985"/>
    <lineage>
        <taxon>Bacteria</taxon>
        <taxon>Pseudomonadati</taxon>
        <taxon>Planctomycetota</taxon>
        <taxon>Planctomycetia</taxon>
        <taxon>Planctomycetales</taxon>
        <taxon>Planctomycetaceae</taxon>
        <taxon>Symmachiella</taxon>
    </lineage>
</organism>
<feature type="transmembrane region" description="Helical" evidence="1">
    <location>
        <begin position="86"/>
        <end position="108"/>
    </location>
</feature>
<feature type="transmembrane region" description="Helical" evidence="1">
    <location>
        <begin position="21"/>
        <end position="43"/>
    </location>
</feature>
<accession>A0A5C6BKL2</accession>
<keyword evidence="1" id="KW-0472">Membrane</keyword>
<reference evidence="2 3" key="1">
    <citation type="submission" date="2019-02" db="EMBL/GenBank/DDBJ databases">
        <title>Deep-cultivation of Planctomycetes and their phenomic and genomic characterization uncovers novel biology.</title>
        <authorList>
            <person name="Wiegand S."/>
            <person name="Jogler M."/>
            <person name="Boedeker C."/>
            <person name="Pinto D."/>
            <person name="Vollmers J."/>
            <person name="Rivas-Marin E."/>
            <person name="Kohn T."/>
            <person name="Peeters S.H."/>
            <person name="Heuer A."/>
            <person name="Rast P."/>
            <person name="Oberbeckmann S."/>
            <person name="Bunk B."/>
            <person name="Jeske O."/>
            <person name="Meyerdierks A."/>
            <person name="Storesund J.E."/>
            <person name="Kallscheuer N."/>
            <person name="Luecker S."/>
            <person name="Lage O.M."/>
            <person name="Pohl T."/>
            <person name="Merkel B.J."/>
            <person name="Hornburger P."/>
            <person name="Mueller R.-W."/>
            <person name="Bruemmer F."/>
            <person name="Labrenz M."/>
            <person name="Spormann A.M."/>
            <person name="Op Den Camp H."/>
            <person name="Overmann J."/>
            <person name="Amann R."/>
            <person name="Jetten M.S.M."/>
            <person name="Mascher T."/>
            <person name="Medema M.H."/>
            <person name="Devos D.P."/>
            <person name="Kaster A.-K."/>
            <person name="Ovreas L."/>
            <person name="Rohde M."/>
            <person name="Galperin M.Y."/>
            <person name="Jogler C."/>
        </authorList>
    </citation>
    <scope>NUCLEOTIDE SEQUENCE [LARGE SCALE GENOMIC DNA]</scope>
    <source>
        <strain evidence="2 3">CA54</strain>
    </source>
</reference>
<comment type="caution">
    <text evidence="2">The sequence shown here is derived from an EMBL/GenBank/DDBJ whole genome shotgun (WGS) entry which is preliminary data.</text>
</comment>
<feature type="transmembrane region" description="Helical" evidence="1">
    <location>
        <begin position="55"/>
        <end position="79"/>
    </location>
</feature>
<dbReference type="EMBL" id="SJPP01000001">
    <property type="protein sequence ID" value="TWU11739.1"/>
    <property type="molecule type" value="Genomic_DNA"/>
</dbReference>
<dbReference type="AlphaFoldDB" id="A0A5C6BKL2"/>
<keyword evidence="1" id="KW-0812">Transmembrane</keyword>
<proteinExistence type="predicted"/>
<dbReference type="Proteomes" id="UP000320735">
    <property type="component" value="Unassembled WGS sequence"/>
</dbReference>